<keyword evidence="8" id="KW-0349">Heme</keyword>
<dbReference type="Proteomes" id="UP000297299">
    <property type="component" value="Unassembled WGS sequence"/>
</dbReference>
<name>A0A4Y8CHX9_9HELO</name>
<keyword evidence="11" id="KW-1185">Reference proteome</keyword>
<dbReference type="OrthoDB" id="1470350at2759"/>
<comment type="similarity">
    <text evidence="2 8">Belongs to the cytochrome P450 family.</text>
</comment>
<keyword evidence="7 8" id="KW-0503">Monooxygenase</keyword>
<comment type="cofactor">
    <cofactor evidence="1">
        <name>heme</name>
        <dbReference type="ChEBI" id="CHEBI:30413"/>
    </cofactor>
</comment>
<dbReference type="PANTHER" id="PTHR24287">
    <property type="entry name" value="P450, PUTATIVE (EUROFUNG)-RELATED"/>
    <property type="match status" value="1"/>
</dbReference>
<dbReference type="GO" id="GO:0016705">
    <property type="term" value="F:oxidoreductase activity, acting on paired donors, with incorporation or reduction of molecular oxygen"/>
    <property type="evidence" value="ECO:0007669"/>
    <property type="project" value="InterPro"/>
</dbReference>
<dbReference type="SUPFAM" id="SSF48264">
    <property type="entry name" value="Cytochrome P450"/>
    <property type="match status" value="1"/>
</dbReference>
<evidence type="ECO:0000256" key="6">
    <source>
        <dbReference type="ARBA" id="ARBA00023026"/>
    </source>
</evidence>
<gene>
    <name evidence="10" type="ORF">BOTCAL_0699g00030</name>
</gene>
<evidence type="ECO:0000256" key="8">
    <source>
        <dbReference type="RuleBase" id="RU000461"/>
    </source>
</evidence>
<dbReference type="GO" id="GO:0020037">
    <property type="term" value="F:heme binding"/>
    <property type="evidence" value="ECO:0007669"/>
    <property type="project" value="InterPro"/>
</dbReference>
<dbReference type="InterPro" id="IPR017972">
    <property type="entry name" value="Cyt_P450_CS"/>
</dbReference>
<dbReference type="GO" id="GO:0005506">
    <property type="term" value="F:iron ion binding"/>
    <property type="evidence" value="ECO:0007669"/>
    <property type="project" value="InterPro"/>
</dbReference>
<accession>A0A4Y8CHX9</accession>
<sequence length="489" mass="55185">MSLVLRLSEIIILCLVCSVISSQLARRIKANRLGCKPPTTFSLWESIKLFLGFRDQQNRHTVVAGQVSLHADYGTTFRRMTPMGLMIHTIDPANLRSVWKTNFGDWGVENPRVKVLGEFCGRGVITVDGELWKKTHRLAMPHFFGKDAPRVNLAIIEKYFQKYLGNLLDGEVIDLQPLIYAMMFETGYEFLVGESYSKVPGFEDTSIFELLDWLEEGEVGSRRRFLRGPLKYFDRDDKWRCACKSVQKFAEGAIARGRARMTSGEPTTKDSTLIERFIQGFQDPIELRDLVIQVLMGTSTNGPGVLAYICSQLGKNPRMWKTLQDESMAVGNYGTYLGVEAVRRMSYVSAGLRMYRITSTVFRSANRDTILPRGGGADGLAPIFTPKDTLLFVSIWALHRDKAVFGSDAEEFNPDRWSVIKPRRWQYMPFGGGPRACMGRKMAITESMYVLCRLAQCYQGFVGCLGSEQQKMDCSVILTKNPGVSMNHG</sequence>
<dbReference type="AlphaFoldDB" id="A0A4Y8CHX9"/>
<evidence type="ECO:0000256" key="1">
    <source>
        <dbReference type="ARBA" id="ARBA00001971"/>
    </source>
</evidence>
<dbReference type="InterPro" id="IPR036396">
    <property type="entry name" value="Cyt_P450_sf"/>
</dbReference>
<evidence type="ECO:0000313" key="11">
    <source>
        <dbReference type="Proteomes" id="UP000297299"/>
    </source>
</evidence>
<dbReference type="InterPro" id="IPR001128">
    <property type="entry name" value="Cyt_P450"/>
</dbReference>
<organism evidence="10 11">
    <name type="scientific">Botryotinia calthae</name>
    <dbReference type="NCBI Taxonomy" id="38488"/>
    <lineage>
        <taxon>Eukaryota</taxon>
        <taxon>Fungi</taxon>
        <taxon>Dikarya</taxon>
        <taxon>Ascomycota</taxon>
        <taxon>Pezizomycotina</taxon>
        <taxon>Leotiomycetes</taxon>
        <taxon>Helotiales</taxon>
        <taxon>Sclerotiniaceae</taxon>
        <taxon>Botryotinia</taxon>
    </lineage>
</organism>
<evidence type="ECO:0000256" key="4">
    <source>
        <dbReference type="ARBA" id="ARBA00023002"/>
    </source>
</evidence>
<dbReference type="InterPro" id="IPR047146">
    <property type="entry name" value="Cyt_P450_E_CYP52_fungi"/>
</dbReference>
<dbReference type="EMBL" id="PHWZ01000695">
    <property type="protein sequence ID" value="TEY33006.1"/>
    <property type="molecule type" value="Genomic_DNA"/>
</dbReference>
<evidence type="ECO:0000256" key="5">
    <source>
        <dbReference type="ARBA" id="ARBA00023004"/>
    </source>
</evidence>
<reference evidence="10 11" key="1">
    <citation type="submission" date="2017-11" db="EMBL/GenBank/DDBJ databases">
        <title>Comparative genomics of Botrytis spp.</title>
        <authorList>
            <person name="Valero-Jimenez C.A."/>
            <person name="Tapia P."/>
            <person name="Veloso J."/>
            <person name="Silva-Moreno E."/>
            <person name="Staats M."/>
            <person name="Valdes J.H."/>
            <person name="Van Kan J.A.L."/>
        </authorList>
    </citation>
    <scope>NUCLEOTIDE SEQUENCE [LARGE SCALE GENOMIC DNA]</scope>
    <source>
        <strain evidence="10 11">MUCL2830</strain>
    </source>
</reference>
<evidence type="ECO:0000256" key="7">
    <source>
        <dbReference type="ARBA" id="ARBA00023033"/>
    </source>
</evidence>
<feature type="signal peptide" evidence="9">
    <location>
        <begin position="1"/>
        <end position="25"/>
    </location>
</feature>
<evidence type="ECO:0000256" key="3">
    <source>
        <dbReference type="ARBA" id="ARBA00022723"/>
    </source>
</evidence>
<dbReference type="Gene3D" id="1.10.630.10">
    <property type="entry name" value="Cytochrome P450"/>
    <property type="match status" value="1"/>
</dbReference>
<evidence type="ECO:0008006" key="12">
    <source>
        <dbReference type="Google" id="ProtNLM"/>
    </source>
</evidence>
<dbReference type="STRING" id="38488.A0A4Y8CHX9"/>
<evidence type="ECO:0000256" key="9">
    <source>
        <dbReference type="SAM" id="SignalP"/>
    </source>
</evidence>
<dbReference type="PANTHER" id="PTHR24287:SF17">
    <property type="entry name" value="P450, PUTATIVE (EUROFUNG)-RELATED"/>
    <property type="match status" value="1"/>
</dbReference>
<keyword evidence="3 8" id="KW-0479">Metal-binding</keyword>
<comment type="caution">
    <text evidence="10">The sequence shown here is derived from an EMBL/GenBank/DDBJ whole genome shotgun (WGS) entry which is preliminary data.</text>
</comment>
<keyword evidence="9" id="KW-0732">Signal</keyword>
<feature type="chain" id="PRO_5021297012" description="Cytochrome P450" evidence="9">
    <location>
        <begin position="26"/>
        <end position="489"/>
    </location>
</feature>
<evidence type="ECO:0000313" key="10">
    <source>
        <dbReference type="EMBL" id="TEY33006.1"/>
    </source>
</evidence>
<dbReference type="Pfam" id="PF00067">
    <property type="entry name" value="p450"/>
    <property type="match status" value="1"/>
</dbReference>
<keyword evidence="5 8" id="KW-0408">Iron</keyword>
<keyword evidence="4 8" id="KW-0560">Oxidoreductase</keyword>
<protein>
    <recommendedName>
        <fullName evidence="12">Cytochrome P450</fullName>
    </recommendedName>
</protein>
<evidence type="ECO:0000256" key="2">
    <source>
        <dbReference type="ARBA" id="ARBA00010617"/>
    </source>
</evidence>
<keyword evidence="6" id="KW-0843">Virulence</keyword>
<proteinExistence type="inferred from homology"/>
<dbReference type="GO" id="GO:0004497">
    <property type="term" value="F:monooxygenase activity"/>
    <property type="evidence" value="ECO:0007669"/>
    <property type="project" value="UniProtKB-KW"/>
</dbReference>
<dbReference type="PROSITE" id="PS00086">
    <property type="entry name" value="CYTOCHROME_P450"/>
    <property type="match status" value="1"/>
</dbReference>